<name>A0A9W9ZBG4_9CNID</name>
<dbReference type="OrthoDB" id="1735038at2759"/>
<dbReference type="EMBL" id="MU826364">
    <property type="protein sequence ID" value="KAJ7378632.1"/>
    <property type="molecule type" value="Genomic_DNA"/>
</dbReference>
<protein>
    <submittedName>
        <fullName evidence="1">Dipeptidyl peptidase 2</fullName>
    </submittedName>
</protein>
<dbReference type="InterPro" id="IPR029058">
    <property type="entry name" value="AB_hydrolase_fold"/>
</dbReference>
<dbReference type="AlphaFoldDB" id="A0A9W9ZBG4"/>
<gene>
    <name evidence="1" type="primary">DPP7_3</name>
    <name evidence="1" type="ORF">OS493_021933</name>
</gene>
<organism evidence="1 2">
    <name type="scientific">Desmophyllum pertusum</name>
    <dbReference type="NCBI Taxonomy" id="174260"/>
    <lineage>
        <taxon>Eukaryota</taxon>
        <taxon>Metazoa</taxon>
        <taxon>Cnidaria</taxon>
        <taxon>Anthozoa</taxon>
        <taxon>Hexacorallia</taxon>
        <taxon>Scleractinia</taxon>
        <taxon>Caryophylliina</taxon>
        <taxon>Caryophylliidae</taxon>
        <taxon>Desmophyllum</taxon>
    </lineage>
</organism>
<evidence type="ECO:0000313" key="2">
    <source>
        <dbReference type="Proteomes" id="UP001163046"/>
    </source>
</evidence>
<accession>A0A9W9ZBG4</accession>
<proteinExistence type="predicted"/>
<reference evidence="1" key="1">
    <citation type="submission" date="2023-01" db="EMBL/GenBank/DDBJ databases">
        <title>Genome assembly of the deep-sea coral Lophelia pertusa.</title>
        <authorList>
            <person name="Herrera S."/>
            <person name="Cordes E."/>
        </authorList>
    </citation>
    <scope>NUCLEOTIDE SEQUENCE</scope>
    <source>
        <strain evidence="1">USNM1676648</strain>
        <tissue evidence="1">Polyp</tissue>
    </source>
</reference>
<dbReference type="Proteomes" id="UP001163046">
    <property type="component" value="Unassembled WGS sequence"/>
</dbReference>
<sequence length="140" mass="14963">MGDYPYPTNFLAPLPGHPVNVACKIMASASYKLQGLADVTGMVYNGTNGTLTCLDPDTEYIECADPTGCGLGPDSRALDYQVCSELVLHVAGSNNKTDMFSTSAVDSWHDSKVLPGKNGVLLMTRLDNYSALGKRLLLLC</sequence>
<evidence type="ECO:0000313" key="1">
    <source>
        <dbReference type="EMBL" id="KAJ7378632.1"/>
    </source>
</evidence>
<dbReference type="InterPro" id="IPR042269">
    <property type="entry name" value="Ser_carbopepase_S28_SKS"/>
</dbReference>
<keyword evidence="2" id="KW-1185">Reference proteome</keyword>
<dbReference type="Gene3D" id="3.40.50.1820">
    <property type="entry name" value="alpha/beta hydrolase"/>
    <property type="match status" value="1"/>
</dbReference>
<comment type="caution">
    <text evidence="1">The sequence shown here is derived from an EMBL/GenBank/DDBJ whole genome shotgun (WGS) entry which is preliminary data.</text>
</comment>
<dbReference type="Gene3D" id="1.20.120.980">
    <property type="entry name" value="Serine carboxypeptidase S28, SKS domain"/>
    <property type="match status" value="1"/>
</dbReference>